<name>A0A1E7KGJ8_9ACTN</name>
<dbReference type="AlphaFoldDB" id="A0A1E7KGJ8"/>
<sequence length="162" mass="17227">MPSRLRSVPPRLRPASRRRAWTEAALAATLLGVAVTGAGTVPAQAAQAGEGTTASWKCDGGRVNVPSNPDYYTAYCKKGGSSVRVDFYPDSGDEKEYLYVRDGFANGHKTVAYLSVKGEGTARFTTGEYTRNYPEGRDAALKVCTSGSSKAVCSDWEDGGTT</sequence>
<dbReference type="EMBL" id="LJGW01000716">
    <property type="protein sequence ID" value="OEV03060.1"/>
    <property type="molecule type" value="Genomic_DNA"/>
</dbReference>
<gene>
    <name evidence="1" type="ORF">AN218_32865</name>
</gene>
<evidence type="ECO:0000313" key="1">
    <source>
        <dbReference type="EMBL" id="OEV03060.1"/>
    </source>
</evidence>
<protein>
    <submittedName>
        <fullName evidence="1">Uncharacterized protein</fullName>
    </submittedName>
</protein>
<keyword evidence="2" id="KW-1185">Reference proteome</keyword>
<dbReference type="RefSeq" id="WP_070020685.1">
    <property type="nucleotide sequence ID" value="NZ_LJGW01000716.1"/>
</dbReference>
<evidence type="ECO:0000313" key="2">
    <source>
        <dbReference type="Proteomes" id="UP000176005"/>
    </source>
</evidence>
<reference evidence="1 2" key="1">
    <citation type="journal article" date="2016" name="Front. Microbiol.">
        <title>Comparative Genomics Analysis of Streptomyces Species Reveals Their Adaptation to the Marine Environment and Their Diversity at the Genomic Level.</title>
        <authorList>
            <person name="Tian X."/>
            <person name="Zhang Z."/>
            <person name="Yang T."/>
            <person name="Chen M."/>
            <person name="Li J."/>
            <person name="Chen F."/>
            <person name="Yang J."/>
            <person name="Li W."/>
            <person name="Zhang B."/>
            <person name="Zhang Z."/>
            <person name="Wu J."/>
            <person name="Zhang C."/>
            <person name="Long L."/>
            <person name="Xiao J."/>
        </authorList>
    </citation>
    <scope>NUCLEOTIDE SEQUENCE [LARGE SCALE GENOMIC DNA]</scope>
    <source>
        <strain evidence="1 2">SCSIO 10429</strain>
    </source>
</reference>
<accession>A0A1E7KGJ8</accession>
<proteinExistence type="predicted"/>
<comment type="caution">
    <text evidence="1">The sequence shown here is derived from an EMBL/GenBank/DDBJ whole genome shotgun (WGS) entry which is preliminary data.</text>
</comment>
<dbReference type="Proteomes" id="UP000176005">
    <property type="component" value="Unassembled WGS sequence"/>
</dbReference>
<organism evidence="1 2">
    <name type="scientific">Streptomyces nanshensis</name>
    <dbReference type="NCBI Taxonomy" id="518642"/>
    <lineage>
        <taxon>Bacteria</taxon>
        <taxon>Bacillati</taxon>
        <taxon>Actinomycetota</taxon>
        <taxon>Actinomycetes</taxon>
        <taxon>Kitasatosporales</taxon>
        <taxon>Streptomycetaceae</taxon>
        <taxon>Streptomyces</taxon>
    </lineage>
</organism>